<protein>
    <submittedName>
        <fullName evidence="3">Uncharacterized protein LOC112458372 isoform X2</fullName>
    </submittedName>
</protein>
<evidence type="ECO:0000313" key="2">
    <source>
        <dbReference type="Proteomes" id="UP000504618"/>
    </source>
</evidence>
<reference evidence="3" key="1">
    <citation type="submission" date="2025-08" db="UniProtKB">
        <authorList>
            <consortium name="RefSeq"/>
        </authorList>
    </citation>
    <scope>IDENTIFICATION</scope>
    <source>
        <tissue evidence="3">Whole body</tissue>
    </source>
</reference>
<keyword evidence="1" id="KW-0732">Signal</keyword>
<dbReference type="Pfam" id="PF06585">
    <property type="entry name" value="JHBP"/>
    <property type="match status" value="1"/>
</dbReference>
<dbReference type="Proteomes" id="UP000504618">
    <property type="component" value="Unplaced"/>
</dbReference>
<keyword evidence="2" id="KW-1185">Reference proteome</keyword>
<dbReference type="PANTHER" id="PTHR11008">
    <property type="entry name" value="PROTEIN TAKEOUT-LIKE PROTEIN"/>
    <property type="match status" value="1"/>
</dbReference>
<gene>
    <name evidence="3" type="primary">LOC112458372</name>
</gene>
<dbReference type="InterPro" id="IPR038606">
    <property type="entry name" value="To_sf"/>
</dbReference>
<feature type="signal peptide" evidence="1">
    <location>
        <begin position="1"/>
        <end position="15"/>
    </location>
</feature>
<dbReference type="SMART" id="SM00700">
    <property type="entry name" value="JHBP"/>
    <property type="match status" value="1"/>
</dbReference>
<evidence type="ECO:0000256" key="1">
    <source>
        <dbReference type="SAM" id="SignalP"/>
    </source>
</evidence>
<dbReference type="Gene3D" id="3.15.10.30">
    <property type="entry name" value="Haemolymph juvenile hormone binding protein"/>
    <property type="match status" value="1"/>
</dbReference>
<evidence type="ECO:0000313" key="3">
    <source>
        <dbReference type="RefSeq" id="XP_024877744.1"/>
    </source>
</evidence>
<accession>A0A6J1Q6B2</accession>
<organism evidence="2 3">
    <name type="scientific">Temnothorax curvispinosus</name>
    <dbReference type="NCBI Taxonomy" id="300111"/>
    <lineage>
        <taxon>Eukaryota</taxon>
        <taxon>Metazoa</taxon>
        <taxon>Ecdysozoa</taxon>
        <taxon>Arthropoda</taxon>
        <taxon>Hexapoda</taxon>
        <taxon>Insecta</taxon>
        <taxon>Pterygota</taxon>
        <taxon>Neoptera</taxon>
        <taxon>Endopterygota</taxon>
        <taxon>Hymenoptera</taxon>
        <taxon>Apocrita</taxon>
        <taxon>Aculeata</taxon>
        <taxon>Formicoidea</taxon>
        <taxon>Formicidae</taxon>
        <taxon>Myrmicinae</taxon>
        <taxon>Temnothorax</taxon>
    </lineage>
</organism>
<dbReference type="GO" id="GO:0005615">
    <property type="term" value="C:extracellular space"/>
    <property type="evidence" value="ECO:0007669"/>
    <property type="project" value="TreeGrafter"/>
</dbReference>
<sequence length="242" mass="27423">MFAAIFAFVFVTAYAADEIPSYIHVCGVKDPNYTECFVDNINRVLGKLCLTGIPEFNVLPIEPVIIEEIVIYDTDKLKLNLKDSKVRGICDFDVTSSHIIPATYYKFNVILKHITMNSTYDFDIRVLVSLANKGIVYVSADDVEGELTIELKTVTKGGKTQIYVAKMTTNIDLKTFNYEFDDSEKDLVQLHEVMRNTISESEKDIIIKVKPKLEEVVSKLGMSVINNILYDRYDQLLPAETP</sequence>
<proteinExistence type="predicted"/>
<feature type="chain" id="PRO_5026916002" evidence="1">
    <location>
        <begin position="16"/>
        <end position="242"/>
    </location>
</feature>
<dbReference type="PANTHER" id="PTHR11008:SF41">
    <property type="entry name" value="RE70318P"/>
    <property type="match status" value="1"/>
</dbReference>
<name>A0A6J1Q6B2_9HYME</name>
<dbReference type="RefSeq" id="XP_024877744.1">
    <property type="nucleotide sequence ID" value="XM_025021976.1"/>
</dbReference>
<dbReference type="InterPro" id="IPR010562">
    <property type="entry name" value="Haemolymph_juvenile_hormone-bd"/>
</dbReference>
<dbReference type="GeneID" id="112458372"/>
<dbReference type="AlphaFoldDB" id="A0A6J1Q6B2"/>